<dbReference type="RefSeq" id="WP_079217701.1">
    <property type="nucleotide sequence ID" value="NZ_CP018845.1"/>
</dbReference>
<protein>
    <submittedName>
        <fullName evidence="3">DUF4148 domain-containing protein</fullName>
    </submittedName>
</protein>
<evidence type="ECO:0000313" key="4">
    <source>
        <dbReference type="Proteomes" id="UP000536746"/>
    </source>
</evidence>
<evidence type="ECO:0000256" key="2">
    <source>
        <dbReference type="SAM" id="SignalP"/>
    </source>
</evidence>
<keyword evidence="4" id="KW-1185">Reference proteome</keyword>
<dbReference type="InterPro" id="IPR025421">
    <property type="entry name" value="DUF4148"/>
</dbReference>
<keyword evidence="2" id="KW-0732">Signal</keyword>
<dbReference type="Proteomes" id="UP000536746">
    <property type="component" value="Unassembled WGS sequence"/>
</dbReference>
<name>A0ABX2LUU3_9BURK</name>
<reference evidence="3 4" key="1">
    <citation type="journal article" date="2020" name="Front. Plant Sci.">
        <title>Isolation of Rhizosphere Bacteria That Improve Quality and Water Stress Tolerance in Greenhouse Ornamentals.</title>
        <authorList>
            <person name="Nordstedt N.P."/>
            <person name="Jones M.L."/>
        </authorList>
    </citation>
    <scope>NUCLEOTIDE SEQUENCE [LARGE SCALE GENOMIC DNA]</scope>
    <source>
        <strain evidence="3 4">C6C2</strain>
    </source>
</reference>
<dbReference type="Pfam" id="PF13663">
    <property type="entry name" value="DUF4148"/>
    <property type="match status" value="1"/>
</dbReference>
<feature type="chain" id="PRO_5045775585" evidence="2">
    <location>
        <begin position="22"/>
        <end position="96"/>
    </location>
</feature>
<sequence>MKTSQIVCAALVAAFSVSAFAQNTVRTDAERDRANLNARNNYPVIKFESTKTRADVRAELEAARLGEPAKAQGPKPSAAGSPAQGKAFDSSLYNGA</sequence>
<gene>
    <name evidence="3" type="ORF">HNO84_07860</name>
</gene>
<organism evidence="3 4">
    <name type="scientific">Herbaspirillum robiniae</name>
    <dbReference type="NCBI Taxonomy" id="2014887"/>
    <lineage>
        <taxon>Bacteria</taxon>
        <taxon>Pseudomonadati</taxon>
        <taxon>Pseudomonadota</taxon>
        <taxon>Betaproteobacteria</taxon>
        <taxon>Burkholderiales</taxon>
        <taxon>Oxalobacteraceae</taxon>
        <taxon>Herbaspirillum</taxon>
    </lineage>
</organism>
<feature type="signal peptide" evidence="2">
    <location>
        <begin position="1"/>
        <end position="21"/>
    </location>
</feature>
<dbReference type="EMBL" id="JABFMT010000006">
    <property type="protein sequence ID" value="NUU01508.1"/>
    <property type="molecule type" value="Genomic_DNA"/>
</dbReference>
<feature type="region of interest" description="Disordered" evidence="1">
    <location>
        <begin position="64"/>
        <end position="96"/>
    </location>
</feature>
<evidence type="ECO:0000256" key="1">
    <source>
        <dbReference type="SAM" id="MobiDB-lite"/>
    </source>
</evidence>
<accession>A0ABX2LUU3</accession>
<comment type="caution">
    <text evidence="3">The sequence shown here is derived from an EMBL/GenBank/DDBJ whole genome shotgun (WGS) entry which is preliminary data.</text>
</comment>
<evidence type="ECO:0000313" key="3">
    <source>
        <dbReference type="EMBL" id="NUU01508.1"/>
    </source>
</evidence>
<proteinExistence type="predicted"/>